<comment type="caution">
    <text evidence="2">The sequence shown here is derived from an EMBL/GenBank/DDBJ whole genome shotgun (WGS) entry which is preliminary data.</text>
</comment>
<reference evidence="3" key="1">
    <citation type="journal article" date="2019" name="Int. J. Syst. Evol. Microbiol.">
        <title>The Global Catalogue of Microorganisms (GCM) 10K type strain sequencing project: providing services to taxonomists for standard genome sequencing and annotation.</title>
        <authorList>
            <consortium name="The Broad Institute Genomics Platform"/>
            <consortium name="The Broad Institute Genome Sequencing Center for Infectious Disease"/>
            <person name="Wu L."/>
            <person name="Ma J."/>
        </authorList>
    </citation>
    <scope>NUCLEOTIDE SEQUENCE [LARGE SCALE GENOMIC DNA]</scope>
    <source>
        <strain evidence="3">JCM 17782</strain>
    </source>
</reference>
<dbReference type="Proteomes" id="UP001501417">
    <property type="component" value="Unassembled WGS sequence"/>
</dbReference>
<dbReference type="EMBL" id="BAABGF010000047">
    <property type="protein sequence ID" value="GAA4293755.1"/>
    <property type="molecule type" value="Genomic_DNA"/>
</dbReference>
<feature type="compositionally biased region" description="Basic and acidic residues" evidence="1">
    <location>
        <begin position="46"/>
        <end position="62"/>
    </location>
</feature>
<organism evidence="2 3">
    <name type="scientific">Mycobacterium paraffinicum</name>
    <dbReference type="NCBI Taxonomy" id="53378"/>
    <lineage>
        <taxon>Bacteria</taxon>
        <taxon>Bacillati</taxon>
        <taxon>Actinomycetota</taxon>
        <taxon>Actinomycetes</taxon>
        <taxon>Mycobacteriales</taxon>
        <taxon>Mycobacteriaceae</taxon>
        <taxon>Mycobacterium</taxon>
    </lineage>
</organism>
<protein>
    <recommendedName>
        <fullName evidence="4">C2H2-type domain-containing protein</fullName>
    </recommendedName>
</protein>
<evidence type="ECO:0000256" key="1">
    <source>
        <dbReference type="SAM" id="MobiDB-lite"/>
    </source>
</evidence>
<keyword evidence="3" id="KW-1185">Reference proteome</keyword>
<evidence type="ECO:0000313" key="3">
    <source>
        <dbReference type="Proteomes" id="UP001501417"/>
    </source>
</evidence>
<accession>A0ABP8F2Y7</accession>
<name>A0ABP8F2Y7_9MYCO</name>
<evidence type="ECO:0000313" key="2">
    <source>
        <dbReference type="EMBL" id="GAA4293755.1"/>
    </source>
</evidence>
<gene>
    <name evidence="2" type="ORF">GCM10023161_42370</name>
</gene>
<sequence>MVRLWRPINKMRVIDIDRKFGAQRRQQRVRYVCRMAFCRQRTTVNAHRDQRPHQGRHDDGRADSQTPRVSGRSYTLGFLDHIGCRPEESNAEIVAINRAHKRPAQRGEPAHGICWR</sequence>
<evidence type="ECO:0008006" key="4">
    <source>
        <dbReference type="Google" id="ProtNLM"/>
    </source>
</evidence>
<feature type="region of interest" description="Disordered" evidence="1">
    <location>
        <begin position="43"/>
        <end position="71"/>
    </location>
</feature>
<proteinExistence type="predicted"/>